<evidence type="ECO:0000313" key="1">
    <source>
        <dbReference type="EMBL" id="KAG8623957.1"/>
    </source>
</evidence>
<protein>
    <submittedName>
        <fullName evidence="1">Uncharacterized protein</fullName>
    </submittedName>
</protein>
<sequence length="131" mass="14948">MASPKPLLSDYSAGDGRRLAATGVGVRRKRVERLQVTKSIRKSLCEYRITRELVSSACFNRYFVACFGLRKFESVQRLNFSRGEEAVDNGGHESFRRRKKRDLDLDLIFHSPTDQTRLMGTKGIFGTAQCR</sequence>
<accession>A0A8K0PCV7</accession>
<name>A0A8K0PCV7_9PEZI</name>
<organism evidence="1 2">
    <name type="scientific">Elsinoe batatas</name>
    <dbReference type="NCBI Taxonomy" id="2601811"/>
    <lineage>
        <taxon>Eukaryota</taxon>
        <taxon>Fungi</taxon>
        <taxon>Dikarya</taxon>
        <taxon>Ascomycota</taxon>
        <taxon>Pezizomycotina</taxon>
        <taxon>Dothideomycetes</taxon>
        <taxon>Dothideomycetidae</taxon>
        <taxon>Myriangiales</taxon>
        <taxon>Elsinoaceae</taxon>
        <taxon>Elsinoe</taxon>
    </lineage>
</organism>
<reference evidence="1" key="1">
    <citation type="submission" date="2021-07" db="EMBL/GenBank/DDBJ databases">
        <title>Elsinoe batatas strain:CRI-CJ2 Genome sequencing and assembly.</title>
        <authorList>
            <person name="Huang L."/>
        </authorList>
    </citation>
    <scope>NUCLEOTIDE SEQUENCE</scope>
    <source>
        <strain evidence="1">CRI-CJ2</strain>
    </source>
</reference>
<dbReference type="AlphaFoldDB" id="A0A8K0PCV7"/>
<keyword evidence="2" id="KW-1185">Reference proteome</keyword>
<gene>
    <name evidence="1" type="ORF">KVT40_008933</name>
</gene>
<comment type="caution">
    <text evidence="1">The sequence shown here is derived from an EMBL/GenBank/DDBJ whole genome shotgun (WGS) entry which is preliminary data.</text>
</comment>
<dbReference type="Proteomes" id="UP000809789">
    <property type="component" value="Unassembled WGS sequence"/>
</dbReference>
<dbReference type="EMBL" id="JAESVG020000010">
    <property type="protein sequence ID" value="KAG8623957.1"/>
    <property type="molecule type" value="Genomic_DNA"/>
</dbReference>
<evidence type="ECO:0000313" key="2">
    <source>
        <dbReference type="Proteomes" id="UP000809789"/>
    </source>
</evidence>
<proteinExistence type="predicted"/>
<dbReference type="OrthoDB" id="10516751at2759"/>